<proteinExistence type="predicted"/>
<gene>
    <name evidence="2" type="ORF">CEUSTIGMA_g5089.t1</name>
</gene>
<protein>
    <recommendedName>
        <fullName evidence="1">PsbP C-terminal domain-containing protein</fullName>
    </recommendedName>
</protein>
<dbReference type="Proteomes" id="UP000232323">
    <property type="component" value="Unassembled WGS sequence"/>
</dbReference>
<dbReference type="GO" id="GO:0019898">
    <property type="term" value="C:extrinsic component of membrane"/>
    <property type="evidence" value="ECO:0007669"/>
    <property type="project" value="InterPro"/>
</dbReference>
<dbReference type="GO" id="GO:0009654">
    <property type="term" value="C:photosystem II oxygen evolving complex"/>
    <property type="evidence" value="ECO:0007669"/>
    <property type="project" value="InterPro"/>
</dbReference>
<evidence type="ECO:0000313" key="2">
    <source>
        <dbReference type="EMBL" id="GAX77646.1"/>
    </source>
</evidence>
<dbReference type="InterPro" id="IPR002683">
    <property type="entry name" value="PsbP_C"/>
</dbReference>
<dbReference type="Pfam" id="PF01789">
    <property type="entry name" value="PsbP"/>
    <property type="match status" value="1"/>
</dbReference>
<organism evidence="2 3">
    <name type="scientific">Chlamydomonas eustigma</name>
    <dbReference type="NCBI Taxonomy" id="1157962"/>
    <lineage>
        <taxon>Eukaryota</taxon>
        <taxon>Viridiplantae</taxon>
        <taxon>Chlorophyta</taxon>
        <taxon>core chlorophytes</taxon>
        <taxon>Chlorophyceae</taxon>
        <taxon>CS clade</taxon>
        <taxon>Chlamydomonadales</taxon>
        <taxon>Chlamydomonadaceae</taxon>
        <taxon>Chlamydomonas</taxon>
    </lineage>
</organism>
<evidence type="ECO:0000313" key="3">
    <source>
        <dbReference type="Proteomes" id="UP000232323"/>
    </source>
</evidence>
<dbReference type="Gene3D" id="3.40.1000.10">
    <property type="entry name" value="Mog1/PsbP, alpha/beta/alpha sandwich"/>
    <property type="match status" value="1"/>
</dbReference>
<dbReference type="SUPFAM" id="SSF55724">
    <property type="entry name" value="Mog1p/PsbP-like"/>
    <property type="match status" value="1"/>
</dbReference>
<evidence type="ECO:0000259" key="1">
    <source>
        <dbReference type="Pfam" id="PF01789"/>
    </source>
</evidence>
<feature type="domain" description="PsbP C-terminal" evidence="1">
    <location>
        <begin position="83"/>
        <end position="244"/>
    </location>
</feature>
<sequence length="246" mass="27744">MLQLSSTERRHLRNERRSTSFLNLKHAKQLRTRSTICEGSRRLLMTSLGPLLSTNLIGGDDATTLLNSVLGAYFLPRLPNSKGFKLLDDFENDFILEYPKSWVGRGNSARKGLTISDYNTSDKLSVEILDLKSEEAPSREEIVRLTVLSTIVPGFQQGQSDDRLELPPSRFIKTSEADLFGKAYLYLTFPSETTTRSGYDVKRKNFAVAVLSGGQLYVCAASARIDQFDKSKEELLRHIVQSFQLR</sequence>
<dbReference type="GO" id="GO:0005509">
    <property type="term" value="F:calcium ion binding"/>
    <property type="evidence" value="ECO:0007669"/>
    <property type="project" value="InterPro"/>
</dbReference>
<accession>A0A250X3L2</accession>
<dbReference type="PANTHER" id="PTHR31407:SF4">
    <property type="entry name" value="PSBP-LIKE PROTEIN 1, CHLOROPLASTIC"/>
    <property type="match status" value="1"/>
</dbReference>
<reference evidence="2 3" key="1">
    <citation type="submission" date="2017-08" db="EMBL/GenBank/DDBJ databases">
        <title>Acidophilic green algal genome provides insights into adaptation to an acidic environment.</title>
        <authorList>
            <person name="Hirooka S."/>
            <person name="Hirose Y."/>
            <person name="Kanesaki Y."/>
            <person name="Higuchi S."/>
            <person name="Fujiwara T."/>
            <person name="Onuma R."/>
            <person name="Era A."/>
            <person name="Ohbayashi R."/>
            <person name="Uzuka A."/>
            <person name="Nozaki H."/>
            <person name="Yoshikawa H."/>
            <person name="Miyagishima S.Y."/>
        </authorList>
    </citation>
    <scope>NUCLEOTIDE SEQUENCE [LARGE SCALE GENOMIC DNA]</scope>
    <source>
        <strain evidence="2 3">NIES-2499</strain>
    </source>
</reference>
<dbReference type="OrthoDB" id="506760at2759"/>
<dbReference type="STRING" id="1157962.A0A250X3L2"/>
<dbReference type="PANTHER" id="PTHR31407">
    <property type="match status" value="1"/>
</dbReference>
<name>A0A250X3L2_9CHLO</name>
<dbReference type="InterPro" id="IPR016123">
    <property type="entry name" value="Mog1/PsbP_a/b/a-sand"/>
</dbReference>
<comment type="caution">
    <text evidence="2">The sequence shown here is derived from an EMBL/GenBank/DDBJ whole genome shotgun (WGS) entry which is preliminary data.</text>
</comment>
<dbReference type="AlphaFoldDB" id="A0A250X3L2"/>
<keyword evidence="3" id="KW-1185">Reference proteome</keyword>
<dbReference type="EMBL" id="BEGY01000026">
    <property type="protein sequence ID" value="GAX77646.1"/>
    <property type="molecule type" value="Genomic_DNA"/>
</dbReference>
<dbReference type="GO" id="GO:0015979">
    <property type="term" value="P:photosynthesis"/>
    <property type="evidence" value="ECO:0007669"/>
    <property type="project" value="InterPro"/>
</dbReference>